<dbReference type="AlphaFoldDB" id="A0A6J1MHE8"/>
<dbReference type="OMA" id="YYVLGHC"/>
<gene>
    <name evidence="3" type="primary">LOC111604864</name>
</gene>
<dbReference type="RefSeq" id="XP_023178867.2">
    <property type="nucleotide sequence ID" value="XM_023323099.2"/>
</dbReference>
<dbReference type="OrthoDB" id="8250698at2759"/>
<evidence type="ECO:0000259" key="1">
    <source>
        <dbReference type="SMART" id="SM00587"/>
    </source>
</evidence>
<dbReference type="Pfam" id="PF02958">
    <property type="entry name" value="EcKL"/>
    <property type="match status" value="1"/>
</dbReference>
<feature type="domain" description="CHK kinase-like" evidence="1">
    <location>
        <begin position="142"/>
        <end position="337"/>
    </location>
</feature>
<dbReference type="SUPFAM" id="SSF56112">
    <property type="entry name" value="Protein kinase-like (PK-like)"/>
    <property type="match status" value="1"/>
</dbReference>
<keyword evidence="2" id="KW-1185">Reference proteome</keyword>
<sequence length="419" mass="48910">MTSAADNEMFNVDELVAPAWLNTQFLEEVLIEHGKTPELKVVDVKISPASVKGDHYASVMFRALVSYTTQAGDQSKSLIIKTMPEQEGHKKDMVGSSQIFVTEIGMYTKALPKFEEMLREAGDNTKLYVPCIYHSLEPRQVMIFEDLLPEGYTIIRKRDPTVAELKTAFQKLAKWHACSFKVLNEQPDFLQEFKYGLFTMHSVLETSYFTAGMGTFIGLLEEIPEFRKYVPHFNKIKADYVHQMRAIFREYYENRKPNGYYVLGHCDFHARNMMFKHKEDGSVEDVMLLDFQMSNICPITSDIIYSVYMLMGPEERHNNYKELIDYYFSEFLATLQKIGYKGELPTSAEFWKKISQHKICDFFLVSTFLPMMGCLQLKDFDPVELMQKEEARKPLYRLDSYVKDIKFLLARYEEQGYFE</sequence>
<evidence type="ECO:0000313" key="2">
    <source>
        <dbReference type="Proteomes" id="UP000504633"/>
    </source>
</evidence>
<dbReference type="GeneID" id="111604864"/>
<reference evidence="3" key="1">
    <citation type="submission" date="2025-08" db="UniProtKB">
        <authorList>
            <consortium name="RefSeq"/>
        </authorList>
    </citation>
    <scope>IDENTIFICATION</scope>
    <source>
        <strain evidence="3">15085-1641.00</strain>
        <tissue evidence="3">Whole body</tissue>
    </source>
</reference>
<dbReference type="InterPro" id="IPR011009">
    <property type="entry name" value="Kinase-like_dom_sf"/>
</dbReference>
<dbReference type="KEGG" id="dhe:111604864"/>
<name>A0A6J1MHE8_DROHY</name>
<evidence type="ECO:0000313" key="3">
    <source>
        <dbReference type="RefSeq" id="XP_023178867.2"/>
    </source>
</evidence>
<organism evidence="2 3">
    <name type="scientific">Drosophila hydei</name>
    <name type="common">Fruit fly</name>
    <dbReference type="NCBI Taxonomy" id="7224"/>
    <lineage>
        <taxon>Eukaryota</taxon>
        <taxon>Metazoa</taxon>
        <taxon>Ecdysozoa</taxon>
        <taxon>Arthropoda</taxon>
        <taxon>Hexapoda</taxon>
        <taxon>Insecta</taxon>
        <taxon>Pterygota</taxon>
        <taxon>Neoptera</taxon>
        <taxon>Endopterygota</taxon>
        <taxon>Diptera</taxon>
        <taxon>Brachycera</taxon>
        <taxon>Muscomorpha</taxon>
        <taxon>Ephydroidea</taxon>
        <taxon>Drosophilidae</taxon>
        <taxon>Drosophila</taxon>
    </lineage>
</organism>
<dbReference type="Gene3D" id="3.90.1200.10">
    <property type="match status" value="1"/>
</dbReference>
<accession>A0A6J1MHE8</accession>
<dbReference type="SMART" id="SM00587">
    <property type="entry name" value="CHK"/>
    <property type="match status" value="1"/>
</dbReference>
<dbReference type="Proteomes" id="UP000504633">
    <property type="component" value="Unplaced"/>
</dbReference>
<dbReference type="PANTHER" id="PTHR11012">
    <property type="entry name" value="PROTEIN KINASE-LIKE DOMAIN-CONTAINING"/>
    <property type="match status" value="1"/>
</dbReference>
<protein>
    <submittedName>
        <fullName evidence="3">Uncharacterized protein LOC111604864</fullName>
    </submittedName>
</protein>
<dbReference type="PANTHER" id="PTHR11012:SF12">
    <property type="entry name" value="CHK KINASE-LIKE DOMAIN-CONTAINING PROTEIN-RELATED"/>
    <property type="match status" value="1"/>
</dbReference>
<dbReference type="InterPro" id="IPR015897">
    <property type="entry name" value="CHK_kinase-like"/>
</dbReference>
<proteinExistence type="predicted"/>
<dbReference type="InterPro" id="IPR004119">
    <property type="entry name" value="EcKL"/>
</dbReference>